<dbReference type="InterPro" id="IPR007712">
    <property type="entry name" value="RelE/ParE_toxin"/>
</dbReference>
<dbReference type="GO" id="GO:0006402">
    <property type="term" value="P:mRNA catabolic process"/>
    <property type="evidence" value="ECO:0007669"/>
    <property type="project" value="TreeGrafter"/>
</dbReference>
<protein>
    <submittedName>
        <fullName evidence="3">Type II toxin-antitoxin system YafQ family toxin</fullName>
    </submittedName>
</protein>
<keyword evidence="1" id="KW-1277">Toxin-antitoxin system</keyword>
<dbReference type="GO" id="GO:0004521">
    <property type="term" value="F:RNA endonuclease activity"/>
    <property type="evidence" value="ECO:0007669"/>
    <property type="project" value="TreeGrafter"/>
</dbReference>
<evidence type="ECO:0000256" key="2">
    <source>
        <dbReference type="PIRSR" id="PIRSR006156-1"/>
    </source>
</evidence>
<gene>
    <name evidence="3" type="ORF">FE246_07985</name>
</gene>
<dbReference type="PIRSF" id="PIRSF006156">
    <property type="entry name" value="YafQ"/>
    <property type="match status" value="1"/>
</dbReference>
<reference evidence="3 4" key="1">
    <citation type="submission" date="2019-05" db="EMBL/GenBank/DDBJ databases">
        <title>Arcobacter cibarius and Arcobacter thereius providing challenges in identification an antibiotic susceptibility and Quinolone resistance.</title>
        <authorList>
            <person name="Busch A."/>
            <person name="Hanel I."/>
            <person name="Hotzel H."/>
            <person name="Tomaso H."/>
        </authorList>
    </citation>
    <scope>NUCLEOTIDE SEQUENCE [LARGE SCALE GENOMIC DNA]</scope>
    <source>
        <strain evidence="3 4">17CS1191_2</strain>
    </source>
</reference>
<feature type="active site" description="Proton donor" evidence="2">
    <location>
        <position position="85"/>
    </location>
</feature>
<accession>A0A5R9H625</accession>
<organism evidence="3 4">
    <name type="scientific">Aliarcobacter thereius</name>
    <dbReference type="NCBI Taxonomy" id="544718"/>
    <lineage>
        <taxon>Bacteria</taxon>
        <taxon>Pseudomonadati</taxon>
        <taxon>Campylobacterota</taxon>
        <taxon>Epsilonproteobacteria</taxon>
        <taxon>Campylobacterales</taxon>
        <taxon>Arcobacteraceae</taxon>
        <taxon>Aliarcobacter</taxon>
    </lineage>
</organism>
<dbReference type="InterPro" id="IPR004386">
    <property type="entry name" value="Toxin_YafQ-like"/>
</dbReference>
<dbReference type="InterPro" id="IPR035093">
    <property type="entry name" value="RelE/ParE_toxin_dom_sf"/>
</dbReference>
<dbReference type="GO" id="GO:0006415">
    <property type="term" value="P:translational termination"/>
    <property type="evidence" value="ECO:0007669"/>
    <property type="project" value="TreeGrafter"/>
</dbReference>
<comment type="caution">
    <text evidence="3">The sequence shown here is derived from an EMBL/GenBank/DDBJ whole genome shotgun (WGS) entry which is preliminary data.</text>
</comment>
<dbReference type="AlphaFoldDB" id="A0A5R9H625"/>
<evidence type="ECO:0000313" key="3">
    <source>
        <dbReference type="EMBL" id="TLS71542.1"/>
    </source>
</evidence>
<dbReference type="EMBL" id="VBUF01000004">
    <property type="protein sequence ID" value="TLS71542.1"/>
    <property type="molecule type" value="Genomic_DNA"/>
</dbReference>
<dbReference type="Gene3D" id="3.30.2310.20">
    <property type="entry name" value="RelE-like"/>
    <property type="match status" value="1"/>
</dbReference>
<evidence type="ECO:0000313" key="4">
    <source>
        <dbReference type="Proteomes" id="UP000308001"/>
    </source>
</evidence>
<dbReference type="Pfam" id="PF15738">
    <property type="entry name" value="YafQ_toxin"/>
    <property type="match status" value="1"/>
</dbReference>
<evidence type="ECO:0000256" key="1">
    <source>
        <dbReference type="ARBA" id="ARBA00022649"/>
    </source>
</evidence>
<dbReference type="PANTHER" id="PTHR40588:SF1">
    <property type="entry name" value="MRNA INTERFERASE TOXIN YAFQ"/>
    <property type="match status" value="1"/>
</dbReference>
<sequence length="91" mass="10686">MVFEIVTTLKFKKQRKRLKQDDKDLVDNIVFMLANNQILDKKHKDHQLKGNLKEFSECHVKPDLLLIYKKENSILVFTCVAVGSHSNLFKK</sequence>
<proteinExistence type="predicted"/>
<dbReference type="Proteomes" id="UP000308001">
    <property type="component" value="Unassembled WGS sequence"/>
</dbReference>
<dbReference type="NCBIfam" id="TIGR02385">
    <property type="entry name" value="RelE_StbE"/>
    <property type="match status" value="1"/>
</dbReference>
<name>A0A5R9H625_9BACT</name>
<dbReference type="SUPFAM" id="SSF143011">
    <property type="entry name" value="RelE-like"/>
    <property type="match status" value="1"/>
</dbReference>
<dbReference type="PANTHER" id="PTHR40588">
    <property type="entry name" value="MRNA INTERFERASE TOXIN YAFQ"/>
    <property type="match status" value="1"/>
</dbReference>